<dbReference type="KEGG" id="mpro:BJP34_20820"/>
<dbReference type="STRING" id="1458985.BJP34_20820"/>
<gene>
    <name evidence="1" type="ORF">BJP34_20820</name>
</gene>
<dbReference type="EMBL" id="CP017599">
    <property type="protein sequence ID" value="AOX01559.1"/>
    <property type="molecule type" value="Genomic_DNA"/>
</dbReference>
<reference evidence="2" key="1">
    <citation type="submission" date="2016-10" db="EMBL/GenBank/DDBJ databases">
        <title>Comparative genomics uncovers the prolific and rare metabolic potential of the cyanobacterial genus Moorea.</title>
        <authorList>
            <person name="Leao T."/>
            <person name="Castelao G."/>
            <person name="Korobeynikov A."/>
            <person name="Monroe E.A."/>
            <person name="Podell S."/>
            <person name="Glukhov E."/>
            <person name="Allen E."/>
            <person name="Gerwick W.H."/>
            <person name="Gerwick L."/>
        </authorList>
    </citation>
    <scope>NUCLEOTIDE SEQUENCE [LARGE SCALE GENOMIC DNA]</scope>
    <source>
        <strain evidence="2">PAL-8-15-08-1</strain>
    </source>
</reference>
<proteinExistence type="predicted"/>
<organism evidence="1 2">
    <name type="scientific">Moorena producens PAL-8-15-08-1</name>
    <dbReference type="NCBI Taxonomy" id="1458985"/>
    <lineage>
        <taxon>Bacteria</taxon>
        <taxon>Bacillati</taxon>
        <taxon>Cyanobacteriota</taxon>
        <taxon>Cyanophyceae</taxon>
        <taxon>Coleofasciculales</taxon>
        <taxon>Coleofasciculaceae</taxon>
        <taxon>Moorena</taxon>
    </lineage>
</organism>
<dbReference type="AlphaFoldDB" id="A0A1D8TV80"/>
<dbReference type="Proteomes" id="UP000177870">
    <property type="component" value="Chromosome"/>
</dbReference>
<name>A0A1D8TV80_9CYAN</name>
<dbReference type="OrthoDB" id="9146291at2"/>
<evidence type="ECO:0000313" key="2">
    <source>
        <dbReference type="Proteomes" id="UP000177870"/>
    </source>
</evidence>
<accession>A0A1D8TV80</accession>
<protein>
    <submittedName>
        <fullName evidence="1">Uncharacterized protein</fullName>
    </submittedName>
</protein>
<sequence>MILNRIWRVMVVVAIATSLLLGNIILPTSPVLAEVTENSFDRDGDPANVGREVRPPVPIENCFWKMTVGADPYHNAFYPDQQSAYPIALFSLPADDSGEKGYVKITGEFPHGRSMTFSAYFYDPDSATLVSGDHQIVDDQIKPDKGSINPFEEGAKRTAKNRSYTLKWVPEALPEKEKDREENTLYLGEQEFPGIGYIVVMRIYVGDKGTNLFGGTTLPEAKIIMPDGTKIKGDKLCDPKYSPFTGDMSSVYPSPTFDPEAYRRERDRTEWYNQDRPVTWPAQDPPYIIREWTANYNFCANFEQGPDNADKCPPPVDPNVGSGGFGNSTTVYLMTWMDRNFGEVLVLRGKKPKTPKTYFGNKTFDTSDAEMRYFSWSTDEPLSRSRVIDSVFDEEIPVDEKGYYTIVVSRPSYRPENATYECGYAWLEFPPAGDGFGDVYLGELRNRWQMPLNDFEYAPHKAKKPGKEKKVMGEYFPVGEYMSPKKFDKKFPCNKS</sequence>
<evidence type="ECO:0000313" key="1">
    <source>
        <dbReference type="EMBL" id="AOX01559.1"/>
    </source>
</evidence>
<dbReference type="RefSeq" id="WP_070393997.1">
    <property type="nucleotide sequence ID" value="NZ_CP017599.1"/>
</dbReference>